<proteinExistence type="inferred from homology"/>
<comment type="similarity">
    <text evidence="1">Belongs to the NifU family.</text>
</comment>
<dbReference type="SUPFAM" id="SSF117916">
    <property type="entry name" value="Fe-S cluster assembly (FSCA) domain-like"/>
    <property type="match status" value="1"/>
</dbReference>
<comment type="caution">
    <text evidence="3">The sequence shown here is derived from an EMBL/GenBank/DDBJ whole genome shotgun (WGS) entry which is preliminary data.</text>
</comment>
<dbReference type="InterPro" id="IPR034904">
    <property type="entry name" value="FSCA_dom_sf"/>
</dbReference>
<dbReference type="EMBL" id="JAPFFF010000008">
    <property type="protein sequence ID" value="KAK8884785.1"/>
    <property type="molecule type" value="Genomic_DNA"/>
</dbReference>
<name>A0ABR2K105_9EUKA</name>
<reference evidence="3 4" key="1">
    <citation type="submission" date="2024-04" db="EMBL/GenBank/DDBJ databases">
        <title>Tritrichomonas musculus Genome.</title>
        <authorList>
            <person name="Alves-Ferreira E."/>
            <person name="Grigg M."/>
            <person name="Lorenzi H."/>
            <person name="Galac M."/>
        </authorList>
    </citation>
    <scope>NUCLEOTIDE SEQUENCE [LARGE SCALE GENOMIC DNA]</scope>
    <source>
        <strain evidence="3 4">EAF2021</strain>
    </source>
</reference>
<organism evidence="3 4">
    <name type="scientific">Tritrichomonas musculus</name>
    <dbReference type="NCBI Taxonomy" id="1915356"/>
    <lineage>
        <taxon>Eukaryota</taxon>
        <taxon>Metamonada</taxon>
        <taxon>Parabasalia</taxon>
        <taxon>Tritrichomonadida</taxon>
        <taxon>Tritrichomonadidae</taxon>
        <taxon>Tritrichomonas</taxon>
    </lineage>
</organism>
<gene>
    <name evidence="3" type="ORF">M9Y10_043905</name>
</gene>
<feature type="domain" description="NIF system FeS cluster assembly NifU C-terminal" evidence="2">
    <location>
        <begin position="31"/>
        <end position="96"/>
    </location>
</feature>
<accession>A0ABR2K105</accession>
<evidence type="ECO:0000259" key="2">
    <source>
        <dbReference type="Pfam" id="PF01106"/>
    </source>
</evidence>
<evidence type="ECO:0000313" key="4">
    <source>
        <dbReference type="Proteomes" id="UP001470230"/>
    </source>
</evidence>
<dbReference type="Proteomes" id="UP001470230">
    <property type="component" value="Unassembled WGS sequence"/>
</dbReference>
<dbReference type="Pfam" id="PF01106">
    <property type="entry name" value="NifU"/>
    <property type="match status" value="1"/>
</dbReference>
<dbReference type="Gene3D" id="3.30.300.130">
    <property type="entry name" value="Fe-S cluster assembly (FSCA)"/>
    <property type="match status" value="1"/>
</dbReference>
<keyword evidence="4" id="KW-1185">Reference proteome</keyword>
<evidence type="ECO:0000256" key="1">
    <source>
        <dbReference type="ARBA" id="ARBA00006420"/>
    </source>
</evidence>
<dbReference type="PANTHER" id="PTHR11178:SF1">
    <property type="entry name" value="NFU1 IRON-SULFUR CLUSTER SCAFFOLD HOMOLOG, MITOCHONDRIAL"/>
    <property type="match status" value="1"/>
</dbReference>
<dbReference type="PANTHER" id="PTHR11178">
    <property type="entry name" value="IRON-SULFUR CLUSTER SCAFFOLD PROTEIN NFU-RELATED"/>
    <property type="match status" value="1"/>
</dbReference>
<evidence type="ECO:0000313" key="3">
    <source>
        <dbReference type="EMBL" id="KAK8884785.1"/>
    </source>
</evidence>
<protein>
    <submittedName>
        <fullName evidence="3">Nifu-like protein</fullName>
    </submittedName>
</protein>
<sequence length="103" mass="11332">MLSALKCTSKASFSFARFFAAAAKDSLLERVEKIIDERVRPALKMDGGDIKIDGIKDGVVDVTLLGHCSGCPSRRITLHEGILGCLQEEIPEIKNIRETMVEQ</sequence>
<dbReference type="InterPro" id="IPR001075">
    <property type="entry name" value="NIF_FeS_clus_asmbl_NifU_C"/>
</dbReference>